<dbReference type="PROSITE" id="PS50263">
    <property type="entry name" value="CN_HYDROLASE"/>
    <property type="match status" value="1"/>
</dbReference>
<feature type="domain" description="CN hydrolase" evidence="2">
    <location>
        <begin position="3"/>
        <end position="280"/>
    </location>
</feature>
<dbReference type="OMA" id="WYDDQHQ"/>
<evidence type="ECO:0000313" key="3">
    <source>
        <dbReference type="EMBL" id="OAG21838.1"/>
    </source>
</evidence>
<keyword evidence="3" id="KW-0012">Acyltransferase</keyword>
<dbReference type="VEuPathDB" id="FungiDB:CC77DRAFT_1019712"/>
<dbReference type="InterPro" id="IPR044149">
    <property type="entry name" value="Nitrilases_CHs"/>
</dbReference>
<dbReference type="PANTHER" id="PTHR46044:SF1">
    <property type="entry name" value="CN HYDROLASE DOMAIN-CONTAINING PROTEIN"/>
    <property type="match status" value="1"/>
</dbReference>
<keyword evidence="3" id="KW-0808">Transferase</keyword>
<gene>
    <name evidence="3" type="ORF">CC77DRAFT_1019712</name>
</gene>
<dbReference type="Pfam" id="PF00795">
    <property type="entry name" value="CN_hydrolase"/>
    <property type="match status" value="1"/>
</dbReference>
<dbReference type="SUPFAM" id="SSF56317">
    <property type="entry name" value="Carbon-nitrogen hydrolase"/>
    <property type="match status" value="1"/>
</dbReference>
<name>A0A177DR47_ALTAL</name>
<dbReference type="AlphaFoldDB" id="A0A177DR47"/>
<dbReference type="PANTHER" id="PTHR46044">
    <property type="entry name" value="NITRILASE"/>
    <property type="match status" value="1"/>
</dbReference>
<dbReference type="CDD" id="cd07564">
    <property type="entry name" value="nitrilases_CHs"/>
    <property type="match status" value="1"/>
</dbReference>
<evidence type="ECO:0000259" key="2">
    <source>
        <dbReference type="PROSITE" id="PS50263"/>
    </source>
</evidence>
<organism evidence="3 4">
    <name type="scientific">Alternaria alternata</name>
    <name type="common">Alternaria rot fungus</name>
    <name type="synonym">Torula alternata</name>
    <dbReference type="NCBI Taxonomy" id="5599"/>
    <lineage>
        <taxon>Eukaryota</taxon>
        <taxon>Fungi</taxon>
        <taxon>Dikarya</taxon>
        <taxon>Ascomycota</taxon>
        <taxon>Pezizomycotina</taxon>
        <taxon>Dothideomycetes</taxon>
        <taxon>Pleosporomycetidae</taxon>
        <taxon>Pleosporales</taxon>
        <taxon>Pleosporineae</taxon>
        <taxon>Pleosporaceae</taxon>
        <taxon>Alternaria</taxon>
        <taxon>Alternaria sect. Alternaria</taxon>
        <taxon>Alternaria alternata complex</taxon>
    </lineage>
</organism>
<accession>A0A177DR47</accession>
<reference evidence="3 4" key="1">
    <citation type="submission" date="2016-05" db="EMBL/GenBank/DDBJ databases">
        <title>Comparative analysis of secretome profiles of manganese(II)-oxidizing ascomycete fungi.</title>
        <authorList>
            <consortium name="DOE Joint Genome Institute"/>
            <person name="Zeiner C.A."/>
            <person name="Purvine S.O."/>
            <person name="Zink E.M."/>
            <person name="Wu S."/>
            <person name="Pasa-Tolic L."/>
            <person name="Chaput D.L."/>
            <person name="Haridas S."/>
            <person name="Grigoriev I.V."/>
            <person name="Santelli C.M."/>
            <person name="Hansel C.M."/>
        </authorList>
    </citation>
    <scope>NUCLEOTIDE SEQUENCE [LARGE SCALE GENOMIC DNA]</scope>
    <source>
        <strain evidence="3 4">SRC1lrK2f</strain>
    </source>
</reference>
<keyword evidence="4" id="KW-1185">Reference proteome</keyword>
<evidence type="ECO:0000256" key="1">
    <source>
        <dbReference type="ARBA" id="ARBA00008129"/>
    </source>
</evidence>
<dbReference type="InterPro" id="IPR003010">
    <property type="entry name" value="C-N_Hydrolase"/>
</dbReference>
<dbReference type="InterPro" id="IPR036526">
    <property type="entry name" value="C-N_Hydrolase_sf"/>
</dbReference>
<sequence>MAIKLAAVQAAPVFLDRTASTQKACELIRKAGFRGADVIGFPEGFIPGFPGWFPFLSNTDPLMESLYLQLFNNAVEIPGPEVESLQDACREANIYAVVAINERHPNTTGTLYNTQLTIGRDGTLLHKHQKYVPTVGERMIHAPGTTGSKTSIQTESGGLSGLLCGENGNPLGQYSTALDHPVVHIAAWPQFLTFGMDVADFINTAGKAVAFSVGTYVINAAAVVSDAEIEAYGIDERTRDFMRSEQKKRRASIFAPGGVEVAGSIDAKIGDEILFADVDLDAVKRYKHTFDFAGHYNRPEIFAHHFKKYLP</sequence>
<dbReference type="RefSeq" id="XP_018387259.1">
    <property type="nucleotide sequence ID" value="XM_018524887.1"/>
</dbReference>
<proteinExistence type="inferred from homology"/>
<dbReference type="Proteomes" id="UP000077248">
    <property type="component" value="Unassembled WGS sequence"/>
</dbReference>
<comment type="similarity">
    <text evidence="1">Belongs to the carbon-nitrogen hydrolase superfamily. Nitrilase family.</text>
</comment>
<dbReference type="EMBL" id="KV441476">
    <property type="protein sequence ID" value="OAG21838.1"/>
    <property type="molecule type" value="Genomic_DNA"/>
</dbReference>
<dbReference type="GeneID" id="29110481"/>
<protein>
    <submittedName>
        <fullName evidence="3">Nitrilase/cyanide hydratase and apolipo protein N-acyltransferase</fullName>
    </submittedName>
</protein>
<dbReference type="GO" id="GO:0016746">
    <property type="term" value="F:acyltransferase activity"/>
    <property type="evidence" value="ECO:0007669"/>
    <property type="project" value="UniProtKB-KW"/>
</dbReference>
<dbReference type="Gene3D" id="3.60.110.10">
    <property type="entry name" value="Carbon-nitrogen hydrolase"/>
    <property type="match status" value="1"/>
</dbReference>
<dbReference type="STRING" id="5599.A0A177DR47"/>
<dbReference type="KEGG" id="aalt:CC77DRAFT_1019712"/>
<evidence type="ECO:0000313" key="4">
    <source>
        <dbReference type="Proteomes" id="UP000077248"/>
    </source>
</evidence>